<keyword evidence="6 7" id="KW-0472">Membrane</keyword>
<feature type="transmembrane region" description="Helical" evidence="7">
    <location>
        <begin position="259"/>
        <end position="280"/>
    </location>
</feature>
<keyword evidence="2" id="KW-1003">Cell membrane</keyword>
<feature type="transmembrane region" description="Helical" evidence="7">
    <location>
        <begin position="292"/>
        <end position="313"/>
    </location>
</feature>
<feature type="transmembrane region" description="Helical" evidence="7">
    <location>
        <begin position="12"/>
        <end position="31"/>
    </location>
</feature>
<feature type="transmembrane region" description="Helical" evidence="7">
    <location>
        <begin position="201"/>
        <end position="222"/>
    </location>
</feature>
<dbReference type="PANTHER" id="PTHR42682">
    <property type="entry name" value="HYDROGENASE-4 COMPONENT F"/>
    <property type="match status" value="1"/>
</dbReference>
<evidence type="ECO:0000256" key="5">
    <source>
        <dbReference type="ARBA" id="ARBA00023002"/>
    </source>
</evidence>
<reference evidence="9" key="2">
    <citation type="journal article" date="2014" name="ISME J.">
        <title>Microbial stratification in low pH oxic and suboxic macroscopic growths along an acid mine drainage.</title>
        <authorList>
            <person name="Mendez-Garcia C."/>
            <person name="Mesa V."/>
            <person name="Sprenger R.R."/>
            <person name="Richter M."/>
            <person name="Diez M.S."/>
            <person name="Solano J."/>
            <person name="Bargiela R."/>
            <person name="Golyshina O.V."/>
            <person name="Manteca A."/>
            <person name="Ramos J.L."/>
            <person name="Gallego J.R."/>
            <person name="Llorente I."/>
            <person name="Martins Dos Santos V.A."/>
            <person name="Jensen O.N."/>
            <person name="Pelaez A.I."/>
            <person name="Sanchez J."/>
            <person name="Ferrer M."/>
        </authorList>
    </citation>
    <scope>NUCLEOTIDE SEQUENCE</scope>
</reference>
<dbReference type="GO" id="GO:0016491">
    <property type="term" value="F:oxidoreductase activity"/>
    <property type="evidence" value="ECO:0007669"/>
    <property type="project" value="UniProtKB-KW"/>
</dbReference>
<reference evidence="9" key="1">
    <citation type="submission" date="2013-08" db="EMBL/GenBank/DDBJ databases">
        <authorList>
            <person name="Mendez C."/>
            <person name="Richter M."/>
            <person name="Ferrer M."/>
            <person name="Sanchez J."/>
        </authorList>
    </citation>
    <scope>NUCLEOTIDE SEQUENCE</scope>
</reference>
<evidence type="ECO:0000313" key="9">
    <source>
        <dbReference type="EMBL" id="EQD50680.1"/>
    </source>
</evidence>
<keyword evidence="3 7" id="KW-0812">Transmembrane</keyword>
<evidence type="ECO:0000256" key="2">
    <source>
        <dbReference type="ARBA" id="ARBA00022475"/>
    </source>
</evidence>
<evidence type="ECO:0000256" key="4">
    <source>
        <dbReference type="ARBA" id="ARBA00022989"/>
    </source>
</evidence>
<feature type="transmembrane region" description="Helical" evidence="7">
    <location>
        <begin position="43"/>
        <end position="66"/>
    </location>
</feature>
<dbReference type="GO" id="GO:0005886">
    <property type="term" value="C:plasma membrane"/>
    <property type="evidence" value="ECO:0007669"/>
    <property type="project" value="UniProtKB-SubCell"/>
</dbReference>
<comment type="caution">
    <text evidence="9">The sequence shown here is derived from an EMBL/GenBank/DDBJ whole genome shotgun (WGS) entry which is preliminary data.</text>
</comment>
<feature type="transmembrane region" description="Helical" evidence="7">
    <location>
        <begin position="96"/>
        <end position="117"/>
    </location>
</feature>
<dbReference type="Pfam" id="PF00361">
    <property type="entry name" value="Proton_antipo_M"/>
    <property type="match status" value="1"/>
</dbReference>
<accession>T1B911</accession>
<dbReference type="AlphaFoldDB" id="T1B911"/>
<keyword evidence="5" id="KW-0560">Oxidoreductase</keyword>
<evidence type="ECO:0000256" key="7">
    <source>
        <dbReference type="SAM" id="Phobius"/>
    </source>
</evidence>
<proteinExistence type="predicted"/>
<name>T1B911_9ZZZZ</name>
<protein>
    <submittedName>
        <fullName evidence="9">Hydrogenase-4, F subunit</fullName>
    </submittedName>
</protein>
<keyword evidence="4 7" id="KW-1133">Transmembrane helix</keyword>
<evidence type="ECO:0000259" key="8">
    <source>
        <dbReference type="Pfam" id="PF00361"/>
    </source>
</evidence>
<organism evidence="9">
    <name type="scientific">mine drainage metagenome</name>
    <dbReference type="NCBI Taxonomy" id="410659"/>
    <lineage>
        <taxon>unclassified sequences</taxon>
        <taxon>metagenomes</taxon>
        <taxon>ecological metagenomes</taxon>
    </lineage>
</organism>
<feature type="domain" description="NADH:quinone oxidoreductase/Mrp antiporter transmembrane" evidence="8">
    <location>
        <begin position="8"/>
        <end position="299"/>
    </location>
</feature>
<dbReference type="InterPro" id="IPR052175">
    <property type="entry name" value="ComplexI-like_HydComp"/>
</dbReference>
<dbReference type="EMBL" id="AUZX01009778">
    <property type="protein sequence ID" value="EQD50680.1"/>
    <property type="molecule type" value="Genomic_DNA"/>
</dbReference>
<evidence type="ECO:0000256" key="3">
    <source>
        <dbReference type="ARBA" id="ARBA00022692"/>
    </source>
</evidence>
<evidence type="ECO:0000256" key="1">
    <source>
        <dbReference type="ARBA" id="ARBA00004651"/>
    </source>
</evidence>
<evidence type="ECO:0000256" key="6">
    <source>
        <dbReference type="ARBA" id="ARBA00023136"/>
    </source>
</evidence>
<feature type="transmembrane region" description="Helical" evidence="7">
    <location>
        <begin position="161"/>
        <end position="181"/>
    </location>
</feature>
<feature type="non-terminal residue" evidence="9">
    <location>
        <position position="322"/>
    </location>
</feature>
<dbReference type="InterPro" id="IPR001750">
    <property type="entry name" value="ND/Mrp_TM"/>
</dbReference>
<gene>
    <name evidence="9" type="ORF">B1A_13370</name>
</gene>
<dbReference type="PANTHER" id="PTHR42682:SF5">
    <property type="entry name" value="HYDROGENASE-4 COMPONENT F"/>
    <property type="match status" value="1"/>
</dbReference>
<feature type="non-terminal residue" evidence="9">
    <location>
        <position position="1"/>
    </location>
</feature>
<sequence length="322" mass="33562">AMVLAVLSNNLGITWVAIETTTVATTFLVGFKRTPLSLEAAWKYAMICSFGIAIALLGVSIVYFAAVHGGLSGSQALQINVLTTHFRLLDHSAMRLGVGLMILGFGAKAGLVPFHSWLPDAHSQAPAPISALMSGVLISVAFSVILRVVSISNLVLGSSYAHTYLAVMGLASMAVASLLLINQRDYKRMLAQSSIEQIGFVAVAASFGTELAIAALLLHVVVHGLGKSLAFISVGRVESGFHSTEISRVTGLLKNSPSVGFGLVVALCILIGLPPFGLFWSETAIITSASGTHFVLVSAGAIAFILISSVALARSVLKMTLG</sequence>
<comment type="subcellular location">
    <subcellularLocation>
        <location evidence="1">Cell membrane</location>
        <topology evidence="1">Multi-pass membrane protein</topology>
    </subcellularLocation>
</comment>
<feature type="transmembrane region" description="Helical" evidence="7">
    <location>
        <begin position="129"/>
        <end position="149"/>
    </location>
</feature>